<dbReference type="PANTHER" id="PTHR10693">
    <property type="entry name" value="RAS GTPASE-ACTIVATING PROTEIN-BINDING PROTEIN"/>
    <property type="match status" value="1"/>
</dbReference>
<evidence type="ECO:0000313" key="3">
    <source>
        <dbReference type="EMBL" id="KAJ6390010.1"/>
    </source>
</evidence>
<dbReference type="InterPro" id="IPR002075">
    <property type="entry name" value="NTF2_dom"/>
</dbReference>
<gene>
    <name evidence="3" type="ORF">OIU77_024273</name>
</gene>
<dbReference type="InterPro" id="IPR032710">
    <property type="entry name" value="NTF2-like_dom_sf"/>
</dbReference>
<keyword evidence="4" id="KW-1185">Reference proteome</keyword>
<evidence type="ECO:0000313" key="4">
    <source>
        <dbReference type="Proteomes" id="UP001141253"/>
    </source>
</evidence>
<dbReference type="EMBL" id="JAPFFI010000006">
    <property type="protein sequence ID" value="KAJ6390010.1"/>
    <property type="molecule type" value="Genomic_DNA"/>
</dbReference>
<dbReference type="InterPro" id="IPR039539">
    <property type="entry name" value="Ras_GTPase_bind_prot"/>
</dbReference>
<dbReference type="Proteomes" id="UP001141253">
    <property type="component" value="Chromosome 2"/>
</dbReference>
<keyword evidence="1" id="KW-0694">RNA-binding</keyword>
<name>A0ABQ9BS56_9ROSI</name>
<proteinExistence type="predicted"/>
<evidence type="ECO:0000259" key="2">
    <source>
        <dbReference type="PROSITE" id="PS50177"/>
    </source>
</evidence>
<evidence type="ECO:0000256" key="1">
    <source>
        <dbReference type="ARBA" id="ARBA00022884"/>
    </source>
</evidence>
<dbReference type="Pfam" id="PF02136">
    <property type="entry name" value="NTF2"/>
    <property type="match status" value="1"/>
</dbReference>
<dbReference type="Gene3D" id="3.10.450.50">
    <property type="match status" value="1"/>
</dbReference>
<accession>A0ABQ9BS56</accession>
<feature type="domain" description="NTF2" evidence="2">
    <location>
        <begin position="18"/>
        <end position="134"/>
    </location>
</feature>
<sequence length="196" mass="21585">MAAPVTQVPVPVPAADVVGNAFAHQYYHILHQSPDLVHRFYQDGSKFGRPGENGVMSTTTTMNAINEKILSLGYGQVRAEIVTVDSQESYKGGVLVLVTGYLNGNDNSRQKFTQSFFLAPQDNGYFVLNDVFRYVDDSTYQKGNQEPASIFEAPLTPDKGTPHTEENHISEPTVALSEELTGWEVYNPSESGECFS</sequence>
<dbReference type="CDD" id="cd00780">
    <property type="entry name" value="NTF2"/>
    <property type="match status" value="1"/>
</dbReference>
<organism evidence="3 4">
    <name type="scientific">Salix suchowensis</name>
    <dbReference type="NCBI Taxonomy" id="1278906"/>
    <lineage>
        <taxon>Eukaryota</taxon>
        <taxon>Viridiplantae</taxon>
        <taxon>Streptophyta</taxon>
        <taxon>Embryophyta</taxon>
        <taxon>Tracheophyta</taxon>
        <taxon>Spermatophyta</taxon>
        <taxon>Magnoliopsida</taxon>
        <taxon>eudicotyledons</taxon>
        <taxon>Gunneridae</taxon>
        <taxon>Pentapetalae</taxon>
        <taxon>rosids</taxon>
        <taxon>fabids</taxon>
        <taxon>Malpighiales</taxon>
        <taxon>Salicaceae</taxon>
        <taxon>Saliceae</taxon>
        <taxon>Salix</taxon>
    </lineage>
</organism>
<comment type="caution">
    <text evidence="3">The sequence shown here is derived from an EMBL/GenBank/DDBJ whole genome shotgun (WGS) entry which is preliminary data.</text>
</comment>
<reference evidence="3" key="1">
    <citation type="submission" date="2022-10" db="EMBL/GenBank/DDBJ databases">
        <authorList>
            <person name="Hyden B.L."/>
            <person name="Feng K."/>
            <person name="Yates T."/>
            <person name="Jawdy S."/>
            <person name="Smart L.B."/>
            <person name="Muchero W."/>
        </authorList>
    </citation>
    <scope>NUCLEOTIDE SEQUENCE</scope>
    <source>
        <tissue evidence="3">Shoot tip</tissue>
    </source>
</reference>
<dbReference type="SUPFAM" id="SSF54427">
    <property type="entry name" value="NTF2-like"/>
    <property type="match status" value="1"/>
</dbReference>
<dbReference type="PANTHER" id="PTHR10693:SF20">
    <property type="entry name" value="AT27578P"/>
    <property type="match status" value="1"/>
</dbReference>
<dbReference type="InterPro" id="IPR018222">
    <property type="entry name" value="Nuclear_transport_factor_2_euk"/>
</dbReference>
<protein>
    <recommendedName>
        <fullName evidence="2">NTF2 domain-containing protein</fullName>
    </recommendedName>
</protein>
<dbReference type="PROSITE" id="PS50177">
    <property type="entry name" value="NTF2_DOMAIN"/>
    <property type="match status" value="1"/>
</dbReference>
<reference evidence="3" key="2">
    <citation type="journal article" date="2023" name="Int. J. Mol. Sci.">
        <title>De Novo Assembly and Annotation of 11 Diverse Shrub Willow (Salix) Genomes Reveals Novel Gene Organization in Sex-Linked Regions.</title>
        <authorList>
            <person name="Hyden B."/>
            <person name="Feng K."/>
            <person name="Yates T.B."/>
            <person name="Jawdy S."/>
            <person name="Cereghino C."/>
            <person name="Smart L.B."/>
            <person name="Muchero W."/>
        </authorList>
    </citation>
    <scope>NUCLEOTIDE SEQUENCE</scope>
    <source>
        <tissue evidence="3">Shoot tip</tissue>
    </source>
</reference>